<organism evidence="2 3">
    <name type="scientific">Mucor saturninus</name>
    <dbReference type="NCBI Taxonomy" id="64648"/>
    <lineage>
        <taxon>Eukaryota</taxon>
        <taxon>Fungi</taxon>
        <taxon>Fungi incertae sedis</taxon>
        <taxon>Mucoromycota</taxon>
        <taxon>Mucoromycotina</taxon>
        <taxon>Mucoromycetes</taxon>
        <taxon>Mucorales</taxon>
        <taxon>Mucorineae</taxon>
        <taxon>Mucoraceae</taxon>
        <taxon>Mucor</taxon>
    </lineage>
</organism>
<proteinExistence type="predicted"/>
<dbReference type="AlphaFoldDB" id="A0A8H7QIK6"/>
<evidence type="ECO:0000313" key="2">
    <source>
        <dbReference type="EMBL" id="KAG2193337.1"/>
    </source>
</evidence>
<sequence length="114" mass="12998">MVPFYSIIRDFFTHIKSLCSSIKWIPLSRQCSQCQFPIEDTTETLDIMLSTVTRPLDDLIDASAANHERGIKEALLKSRLANKYLQSQLSNRPPEDPSNHKSESEDVSLILMCQ</sequence>
<dbReference type="EMBL" id="JAEPRD010000239">
    <property type="protein sequence ID" value="KAG2193337.1"/>
    <property type="molecule type" value="Genomic_DNA"/>
</dbReference>
<dbReference type="Proteomes" id="UP000603453">
    <property type="component" value="Unassembled WGS sequence"/>
</dbReference>
<name>A0A8H7QIK6_9FUNG</name>
<keyword evidence="3" id="KW-1185">Reference proteome</keyword>
<feature type="compositionally biased region" description="Basic and acidic residues" evidence="1">
    <location>
        <begin position="93"/>
        <end position="104"/>
    </location>
</feature>
<accession>A0A8H7QIK6</accession>
<reference evidence="2" key="1">
    <citation type="submission" date="2020-12" db="EMBL/GenBank/DDBJ databases">
        <title>Metabolic potential, ecology and presence of endohyphal bacteria is reflected in genomic diversity of Mucoromycotina.</title>
        <authorList>
            <person name="Muszewska A."/>
            <person name="Okrasinska A."/>
            <person name="Steczkiewicz K."/>
            <person name="Drgas O."/>
            <person name="Orlowska M."/>
            <person name="Perlinska-Lenart U."/>
            <person name="Aleksandrzak-Piekarczyk T."/>
            <person name="Szatraj K."/>
            <person name="Zielenkiewicz U."/>
            <person name="Pilsyk S."/>
            <person name="Malc E."/>
            <person name="Mieczkowski P."/>
            <person name="Kruszewska J.S."/>
            <person name="Biernat P."/>
            <person name="Pawlowska J."/>
        </authorList>
    </citation>
    <scope>NUCLEOTIDE SEQUENCE</scope>
    <source>
        <strain evidence="2">WA0000017839</strain>
    </source>
</reference>
<comment type="caution">
    <text evidence="2">The sequence shown here is derived from an EMBL/GenBank/DDBJ whole genome shotgun (WGS) entry which is preliminary data.</text>
</comment>
<evidence type="ECO:0000256" key="1">
    <source>
        <dbReference type="SAM" id="MobiDB-lite"/>
    </source>
</evidence>
<evidence type="ECO:0000313" key="3">
    <source>
        <dbReference type="Proteomes" id="UP000603453"/>
    </source>
</evidence>
<feature type="region of interest" description="Disordered" evidence="1">
    <location>
        <begin position="87"/>
        <end position="107"/>
    </location>
</feature>
<gene>
    <name evidence="2" type="ORF">INT47_012484</name>
</gene>
<protein>
    <submittedName>
        <fullName evidence="2">Uncharacterized protein</fullName>
    </submittedName>
</protein>